<proteinExistence type="predicted"/>
<evidence type="ECO:0000313" key="1">
    <source>
        <dbReference type="EMBL" id="GAU90683.1"/>
    </source>
</evidence>
<dbReference type="Proteomes" id="UP000186922">
    <property type="component" value="Unassembled WGS sequence"/>
</dbReference>
<name>A0A1D1UWB0_RAMVA</name>
<accession>A0A1D1UWB0</accession>
<dbReference type="AlphaFoldDB" id="A0A1D1UWB0"/>
<reference evidence="1 2" key="1">
    <citation type="journal article" date="2016" name="Nat. Commun.">
        <title>Extremotolerant tardigrade genome and improved radiotolerance of human cultured cells by tardigrade-unique protein.</title>
        <authorList>
            <person name="Hashimoto T."/>
            <person name="Horikawa D.D."/>
            <person name="Saito Y."/>
            <person name="Kuwahara H."/>
            <person name="Kozuka-Hata H."/>
            <person name="Shin-I T."/>
            <person name="Minakuchi Y."/>
            <person name="Ohishi K."/>
            <person name="Motoyama A."/>
            <person name="Aizu T."/>
            <person name="Enomoto A."/>
            <person name="Kondo K."/>
            <person name="Tanaka S."/>
            <person name="Hara Y."/>
            <person name="Koshikawa S."/>
            <person name="Sagara H."/>
            <person name="Miura T."/>
            <person name="Yokobori S."/>
            <person name="Miyagawa K."/>
            <person name="Suzuki Y."/>
            <person name="Kubo T."/>
            <person name="Oyama M."/>
            <person name="Kohara Y."/>
            <person name="Fujiyama A."/>
            <person name="Arakawa K."/>
            <person name="Katayama T."/>
            <person name="Toyoda A."/>
            <person name="Kunieda T."/>
        </authorList>
    </citation>
    <scope>NUCLEOTIDE SEQUENCE [LARGE SCALE GENOMIC DNA]</scope>
    <source>
        <strain evidence="1 2">YOKOZUNA-1</strain>
    </source>
</reference>
<organism evidence="1 2">
    <name type="scientific">Ramazzottius varieornatus</name>
    <name type="common">Water bear</name>
    <name type="synonym">Tardigrade</name>
    <dbReference type="NCBI Taxonomy" id="947166"/>
    <lineage>
        <taxon>Eukaryota</taxon>
        <taxon>Metazoa</taxon>
        <taxon>Ecdysozoa</taxon>
        <taxon>Tardigrada</taxon>
        <taxon>Eutardigrada</taxon>
        <taxon>Parachela</taxon>
        <taxon>Hypsibioidea</taxon>
        <taxon>Ramazzottiidae</taxon>
        <taxon>Ramazzottius</taxon>
    </lineage>
</organism>
<sequence length="127" mass="14777">MENCRRPSVLTFRNITTNRIQRFFLTVTNFMHEQSQSSIKRLHVHHTLEMPFEGIASKQNECLYKDYLNRTKVLKLHGFPLVEMTHHVGSTYTRYACDVMKGTTVPEPRSTDSGSTTQFMDCSDCRI</sequence>
<dbReference type="EMBL" id="BDGG01000001">
    <property type="protein sequence ID" value="GAU90683.1"/>
    <property type="molecule type" value="Genomic_DNA"/>
</dbReference>
<keyword evidence="2" id="KW-1185">Reference proteome</keyword>
<evidence type="ECO:0000313" key="2">
    <source>
        <dbReference type="Proteomes" id="UP000186922"/>
    </source>
</evidence>
<gene>
    <name evidence="1" type="primary">RvY_03065-1</name>
    <name evidence="1" type="synonym">RvY_03065.1</name>
    <name evidence="1" type="ORF">RvY_03065</name>
</gene>
<comment type="caution">
    <text evidence="1">The sequence shown here is derived from an EMBL/GenBank/DDBJ whole genome shotgun (WGS) entry which is preliminary data.</text>
</comment>
<protein>
    <submittedName>
        <fullName evidence="1">Uncharacterized protein</fullName>
    </submittedName>
</protein>